<protein>
    <submittedName>
        <fullName evidence="1">Uncharacterized protein</fullName>
    </submittedName>
</protein>
<evidence type="ECO:0000313" key="2">
    <source>
        <dbReference type="Proteomes" id="UP000290288"/>
    </source>
</evidence>
<sequence>MIGNAVVDIWRVKKVAPVLKYKDNLNTFHTPTRDGPFADLNGYRYNYDCNEIKGRLSPLGIPWHPDKGDPTFCEVYVYICFEWDILAKTVRLLLEKRLKFLDRVRRFLAAFKGGKRCTLHDVEKIHSSLCHIAFVYVER</sequence>
<reference evidence="1 2" key="1">
    <citation type="submission" date="2019-01" db="EMBL/GenBank/DDBJ databases">
        <title>Draft genome sequence of Psathyrella aberdarensis IHI B618.</title>
        <authorList>
            <person name="Buettner E."/>
            <person name="Kellner H."/>
        </authorList>
    </citation>
    <scope>NUCLEOTIDE SEQUENCE [LARGE SCALE GENOMIC DNA]</scope>
    <source>
        <strain evidence="1 2">IHI B618</strain>
    </source>
</reference>
<dbReference type="OrthoDB" id="2506773at2759"/>
<name>A0A4Q2DY03_9AGAR</name>
<accession>A0A4Q2DY03</accession>
<gene>
    <name evidence="1" type="ORF">EST38_g1488</name>
</gene>
<evidence type="ECO:0000313" key="1">
    <source>
        <dbReference type="EMBL" id="RXW24372.1"/>
    </source>
</evidence>
<dbReference type="AlphaFoldDB" id="A0A4Q2DY03"/>
<keyword evidence="2" id="KW-1185">Reference proteome</keyword>
<organism evidence="1 2">
    <name type="scientific">Candolleomyces aberdarensis</name>
    <dbReference type="NCBI Taxonomy" id="2316362"/>
    <lineage>
        <taxon>Eukaryota</taxon>
        <taxon>Fungi</taxon>
        <taxon>Dikarya</taxon>
        <taxon>Basidiomycota</taxon>
        <taxon>Agaricomycotina</taxon>
        <taxon>Agaricomycetes</taxon>
        <taxon>Agaricomycetidae</taxon>
        <taxon>Agaricales</taxon>
        <taxon>Agaricineae</taxon>
        <taxon>Psathyrellaceae</taxon>
        <taxon>Candolleomyces</taxon>
    </lineage>
</organism>
<dbReference type="EMBL" id="SDEE01000020">
    <property type="protein sequence ID" value="RXW24372.1"/>
    <property type="molecule type" value="Genomic_DNA"/>
</dbReference>
<dbReference type="STRING" id="2316362.A0A4Q2DY03"/>
<comment type="caution">
    <text evidence="1">The sequence shown here is derived from an EMBL/GenBank/DDBJ whole genome shotgun (WGS) entry which is preliminary data.</text>
</comment>
<dbReference type="Proteomes" id="UP000290288">
    <property type="component" value="Unassembled WGS sequence"/>
</dbReference>
<proteinExistence type="predicted"/>